<keyword evidence="2" id="KW-1133">Transmembrane helix</keyword>
<proteinExistence type="predicted"/>
<dbReference type="PANTHER" id="PTHR34408:SF1">
    <property type="entry name" value="GLYCOSYL HYDROLASE FAMILY 19 DOMAIN-CONTAINING PROTEIN HI_1415"/>
    <property type="match status" value="1"/>
</dbReference>
<dbReference type="InterPro" id="IPR052354">
    <property type="entry name" value="Cell_Wall_Dynamics_Protein"/>
</dbReference>
<accession>A0A3B0RN01</accession>
<evidence type="ECO:0008006" key="4">
    <source>
        <dbReference type="Google" id="ProtNLM"/>
    </source>
</evidence>
<organism evidence="3">
    <name type="scientific">hydrothermal vent metagenome</name>
    <dbReference type="NCBI Taxonomy" id="652676"/>
    <lineage>
        <taxon>unclassified sequences</taxon>
        <taxon>metagenomes</taxon>
        <taxon>ecological metagenomes</taxon>
    </lineage>
</organism>
<evidence type="ECO:0000256" key="1">
    <source>
        <dbReference type="SAM" id="MobiDB-lite"/>
    </source>
</evidence>
<feature type="region of interest" description="Disordered" evidence="1">
    <location>
        <begin position="61"/>
        <end position="97"/>
    </location>
</feature>
<dbReference type="AlphaFoldDB" id="A0A3B0RN01"/>
<keyword evidence="2" id="KW-0812">Transmembrane</keyword>
<dbReference type="InterPro" id="IPR010466">
    <property type="entry name" value="DUF1058"/>
</dbReference>
<dbReference type="Gene3D" id="2.30.30.40">
    <property type="entry name" value="SH3 Domains"/>
    <property type="match status" value="2"/>
</dbReference>
<protein>
    <recommendedName>
        <fullName evidence="4">SH3b domain-containing protein</fullName>
    </recommendedName>
</protein>
<gene>
    <name evidence="3" type="ORF">MNBD_ALPHA08-593</name>
</gene>
<reference evidence="3" key="1">
    <citation type="submission" date="2018-06" db="EMBL/GenBank/DDBJ databases">
        <authorList>
            <person name="Zhirakovskaya E."/>
        </authorList>
    </citation>
    <scope>NUCLEOTIDE SEQUENCE</scope>
</reference>
<evidence type="ECO:0000256" key="2">
    <source>
        <dbReference type="SAM" id="Phobius"/>
    </source>
</evidence>
<feature type="compositionally biased region" description="Polar residues" evidence="1">
    <location>
        <begin position="61"/>
        <end position="90"/>
    </location>
</feature>
<dbReference type="EMBL" id="UOEC01000110">
    <property type="protein sequence ID" value="VAV93477.1"/>
    <property type="molecule type" value="Genomic_DNA"/>
</dbReference>
<name>A0A3B0RN01_9ZZZZ</name>
<sequence>MICFAAVEKWRRELLIGNWSNMTGQSGKRSMFGIGLVVASVAALGIILVYILSSTSSVATTDDQSTAQNTATGTKQQTGKSDQPRQQTGPSGLPVPRFVSLKRSKVNVRRGPSSQHKLAWIFRLKGLPVEIVAEFENWRRVRDSDGQEGWIYHSMLAGTRTVTVAPWREGAAVRMLKSPGQSSSVVANVSAGAVGDVEKCTGNWCQVKLGDYEGWINQSMLWGVYPNEKL</sequence>
<evidence type="ECO:0000313" key="3">
    <source>
        <dbReference type="EMBL" id="VAV93477.1"/>
    </source>
</evidence>
<feature type="transmembrane region" description="Helical" evidence="2">
    <location>
        <begin position="31"/>
        <end position="52"/>
    </location>
</feature>
<dbReference type="PANTHER" id="PTHR34408">
    <property type="entry name" value="FAMILY PROTEIN, PUTATIVE-RELATED"/>
    <property type="match status" value="1"/>
</dbReference>
<dbReference type="Pfam" id="PF06347">
    <property type="entry name" value="SH3_4"/>
    <property type="match status" value="2"/>
</dbReference>
<keyword evidence="2" id="KW-0472">Membrane</keyword>